<keyword evidence="2" id="KW-1185">Reference proteome</keyword>
<name>A0AC60PEL5_IXOPE</name>
<organism evidence="1 2">
    <name type="scientific">Ixodes persulcatus</name>
    <name type="common">Taiga tick</name>
    <dbReference type="NCBI Taxonomy" id="34615"/>
    <lineage>
        <taxon>Eukaryota</taxon>
        <taxon>Metazoa</taxon>
        <taxon>Ecdysozoa</taxon>
        <taxon>Arthropoda</taxon>
        <taxon>Chelicerata</taxon>
        <taxon>Arachnida</taxon>
        <taxon>Acari</taxon>
        <taxon>Parasitiformes</taxon>
        <taxon>Ixodida</taxon>
        <taxon>Ixodoidea</taxon>
        <taxon>Ixodidae</taxon>
        <taxon>Ixodinae</taxon>
        <taxon>Ixodes</taxon>
    </lineage>
</organism>
<evidence type="ECO:0000313" key="2">
    <source>
        <dbReference type="Proteomes" id="UP000805193"/>
    </source>
</evidence>
<comment type="caution">
    <text evidence="1">The sequence shown here is derived from an EMBL/GenBank/DDBJ whole genome shotgun (WGS) entry which is preliminary data.</text>
</comment>
<gene>
    <name evidence="1" type="ORF">HPB47_004811</name>
</gene>
<accession>A0AC60PEL5</accession>
<protein>
    <submittedName>
        <fullName evidence="1">Uncharacterized protein</fullName>
    </submittedName>
</protein>
<dbReference type="Proteomes" id="UP000805193">
    <property type="component" value="Unassembled WGS sequence"/>
</dbReference>
<proteinExistence type="predicted"/>
<evidence type="ECO:0000313" key="1">
    <source>
        <dbReference type="EMBL" id="KAG0418463.1"/>
    </source>
</evidence>
<sequence>MLRLGVYADKHHQSFAPNNIIHHVEMRLLFRAPMGGANDQRLEKVHGETRGVRFDHDGFAEVAGHGWTKFKNPNPPVHLPRL</sequence>
<dbReference type="EMBL" id="JABSTQ010010735">
    <property type="protein sequence ID" value="KAG0418463.1"/>
    <property type="molecule type" value="Genomic_DNA"/>
</dbReference>
<reference evidence="1 2" key="1">
    <citation type="journal article" date="2020" name="Cell">
        <title>Large-Scale Comparative Analyses of Tick Genomes Elucidate Their Genetic Diversity and Vector Capacities.</title>
        <authorList>
            <consortium name="Tick Genome and Microbiome Consortium (TIGMIC)"/>
            <person name="Jia N."/>
            <person name="Wang J."/>
            <person name="Shi W."/>
            <person name="Du L."/>
            <person name="Sun Y."/>
            <person name="Zhan W."/>
            <person name="Jiang J.F."/>
            <person name="Wang Q."/>
            <person name="Zhang B."/>
            <person name="Ji P."/>
            <person name="Bell-Sakyi L."/>
            <person name="Cui X.M."/>
            <person name="Yuan T.T."/>
            <person name="Jiang B.G."/>
            <person name="Yang W.F."/>
            <person name="Lam T.T."/>
            <person name="Chang Q.C."/>
            <person name="Ding S.J."/>
            <person name="Wang X.J."/>
            <person name="Zhu J.G."/>
            <person name="Ruan X.D."/>
            <person name="Zhao L."/>
            <person name="Wei J.T."/>
            <person name="Ye R.Z."/>
            <person name="Que T.C."/>
            <person name="Du C.H."/>
            <person name="Zhou Y.H."/>
            <person name="Cheng J.X."/>
            <person name="Dai P.F."/>
            <person name="Guo W.B."/>
            <person name="Han X.H."/>
            <person name="Huang E.J."/>
            <person name="Li L.F."/>
            <person name="Wei W."/>
            <person name="Gao Y.C."/>
            <person name="Liu J.Z."/>
            <person name="Shao H.Z."/>
            <person name="Wang X."/>
            <person name="Wang C.C."/>
            <person name="Yang T.C."/>
            <person name="Huo Q.B."/>
            <person name="Li W."/>
            <person name="Chen H.Y."/>
            <person name="Chen S.E."/>
            <person name="Zhou L.G."/>
            <person name="Ni X.B."/>
            <person name="Tian J.H."/>
            <person name="Sheng Y."/>
            <person name="Liu T."/>
            <person name="Pan Y.S."/>
            <person name="Xia L.Y."/>
            <person name="Li J."/>
            <person name="Zhao F."/>
            <person name="Cao W.C."/>
        </authorList>
    </citation>
    <scope>NUCLEOTIDE SEQUENCE [LARGE SCALE GENOMIC DNA]</scope>
    <source>
        <strain evidence="1">Iper-2018</strain>
    </source>
</reference>